<dbReference type="PROSITE" id="PS51257">
    <property type="entry name" value="PROKAR_LIPOPROTEIN"/>
    <property type="match status" value="1"/>
</dbReference>
<evidence type="ECO:0000313" key="2">
    <source>
        <dbReference type="EMBL" id="NGZ90628.1"/>
    </source>
</evidence>
<dbReference type="Proteomes" id="UP000643701">
    <property type="component" value="Unassembled WGS sequence"/>
</dbReference>
<evidence type="ECO:0000259" key="1">
    <source>
        <dbReference type="Pfam" id="PF10988"/>
    </source>
</evidence>
<comment type="caution">
    <text evidence="2">The sequence shown here is derived from an EMBL/GenBank/DDBJ whole genome shotgun (WGS) entry which is preliminary data.</text>
</comment>
<dbReference type="RefSeq" id="WP_166400863.1">
    <property type="nucleotide sequence ID" value="NZ_JAANAS010000083.1"/>
</dbReference>
<reference evidence="2" key="1">
    <citation type="submission" date="2020-03" db="EMBL/GenBank/DDBJ databases">
        <title>Psychroflexus Maritimus sp. nov., isolate from marine sediment.</title>
        <authorList>
            <person name="Zhong Y.-L."/>
        </authorList>
    </citation>
    <scope>NUCLEOTIDE SEQUENCE</scope>
    <source>
        <strain evidence="2">C1</strain>
    </source>
</reference>
<dbReference type="AlphaFoldDB" id="A0A967AG52"/>
<gene>
    <name evidence="2" type="ORF">G7034_10230</name>
</gene>
<sequence length="257" mass="28115">MFKLRRINNLKQQQSMITLNKFFVFILLSISLVSCQDMMVVQVEGEGPVVMNEFEIDNFNQLSLHSGWKVLLIPSDENKIVLEANENLVELLEIEQKGNRLKIDSEKLIKKADSKLIQLYYNQELTEIKTSSGVYLIAEDIKHSGNLNLVSTSGSKLELSFEGEKLAAETTSGASIHLTGSAAYLVVKSTSGSGFEAETFLAKKAKAKANSGANINLNVEEGLEAKATSGAIIKHNSGIKNRVKDTNSGGTIKAYSN</sequence>
<organism evidence="2 3">
    <name type="scientific">Psychroflexus maritimus</name>
    <dbReference type="NCBI Taxonomy" id="2714865"/>
    <lineage>
        <taxon>Bacteria</taxon>
        <taxon>Pseudomonadati</taxon>
        <taxon>Bacteroidota</taxon>
        <taxon>Flavobacteriia</taxon>
        <taxon>Flavobacteriales</taxon>
        <taxon>Flavobacteriaceae</taxon>
        <taxon>Psychroflexus</taxon>
    </lineage>
</organism>
<dbReference type="EMBL" id="JAANAS010000083">
    <property type="protein sequence ID" value="NGZ90628.1"/>
    <property type="molecule type" value="Genomic_DNA"/>
</dbReference>
<dbReference type="Pfam" id="PF10988">
    <property type="entry name" value="DUF2807"/>
    <property type="match status" value="1"/>
</dbReference>
<proteinExistence type="predicted"/>
<dbReference type="Gene3D" id="2.160.20.120">
    <property type="match status" value="1"/>
</dbReference>
<accession>A0A967AG52</accession>
<dbReference type="InterPro" id="IPR021255">
    <property type="entry name" value="DUF2807"/>
</dbReference>
<evidence type="ECO:0000313" key="3">
    <source>
        <dbReference type="Proteomes" id="UP000643701"/>
    </source>
</evidence>
<name>A0A967AG52_9FLAO</name>
<protein>
    <submittedName>
        <fullName evidence="2">DUF2807 domain-containing protein</fullName>
    </submittedName>
</protein>
<keyword evidence="3" id="KW-1185">Reference proteome</keyword>
<feature type="domain" description="Putative auto-transporter adhesin head GIN" evidence="1">
    <location>
        <begin position="58"/>
        <end position="233"/>
    </location>
</feature>